<keyword evidence="2" id="KW-1185">Reference proteome</keyword>
<evidence type="ECO:0000313" key="2">
    <source>
        <dbReference type="Proteomes" id="UP000007322"/>
    </source>
</evidence>
<dbReference type="KEGG" id="mtm:MYCTH_2308927"/>
<dbReference type="HOGENOM" id="CLU_119195_0_0_1"/>
<dbReference type="RefSeq" id="XP_003665330.1">
    <property type="nucleotide sequence ID" value="XM_003665282.1"/>
</dbReference>
<organism evidence="1 2">
    <name type="scientific">Thermothelomyces thermophilus (strain ATCC 42464 / BCRC 31852 / DSM 1799)</name>
    <name type="common">Sporotrichum thermophile</name>
    <dbReference type="NCBI Taxonomy" id="573729"/>
    <lineage>
        <taxon>Eukaryota</taxon>
        <taxon>Fungi</taxon>
        <taxon>Dikarya</taxon>
        <taxon>Ascomycota</taxon>
        <taxon>Pezizomycotina</taxon>
        <taxon>Sordariomycetes</taxon>
        <taxon>Sordariomycetidae</taxon>
        <taxon>Sordariales</taxon>
        <taxon>Chaetomiaceae</taxon>
        <taxon>Thermothelomyces</taxon>
    </lineage>
</organism>
<protein>
    <submittedName>
        <fullName evidence="1">Uncharacterized protein</fullName>
    </submittedName>
</protein>
<gene>
    <name evidence="1" type="ORF">MYCTH_2308927</name>
</gene>
<dbReference type="GeneID" id="11511090"/>
<name>G2QKH9_THET4</name>
<dbReference type="AlphaFoldDB" id="G2QKH9"/>
<dbReference type="Proteomes" id="UP000007322">
    <property type="component" value="Chromosome 5"/>
</dbReference>
<dbReference type="VEuPathDB" id="FungiDB:MYCTH_2308927"/>
<proteinExistence type="predicted"/>
<dbReference type="InParanoid" id="G2QKH9"/>
<sequence>MSLLFTSRALRLTSTTTRPAARSSTQIYRTRFRTRHISPLQTTIRTLAIKLPNMAANIPLATLGANPEVAKKIQDLLLPEYDLVHICLNLDSAIAELPGVCAGGANAASLLPSSGLGSNVSRPAAERKVPRGIIFGAGISDGDLARVMDAVKKDAPETKVVRVTREAILAKGAQTPSPEIITKVLREILAAMVEKGEL</sequence>
<dbReference type="EMBL" id="CP003006">
    <property type="protein sequence ID" value="AEO60085.1"/>
    <property type="molecule type" value="Genomic_DNA"/>
</dbReference>
<evidence type="ECO:0000313" key="1">
    <source>
        <dbReference type="EMBL" id="AEO60085.1"/>
    </source>
</evidence>
<dbReference type="eggNOG" id="ENOG502SFDS">
    <property type="taxonomic scope" value="Eukaryota"/>
</dbReference>
<reference evidence="1 2" key="1">
    <citation type="journal article" date="2011" name="Nat. Biotechnol.">
        <title>Comparative genomic analysis of the thermophilic biomass-degrading fungi Myceliophthora thermophila and Thielavia terrestris.</title>
        <authorList>
            <person name="Berka R.M."/>
            <person name="Grigoriev I.V."/>
            <person name="Otillar R."/>
            <person name="Salamov A."/>
            <person name="Grimwood J."/>
            <person name="Reid I."/>
            <person name="Ishmael N."/>
            <person name="John T."/>
            <person name="Darmond C."/>
            <person name="Moisan M.-C."/>
            <person name="Henrissat B."/>
            <person name="Coutinho P.M."/>
            <person name="Lombard V."/>
            <person name="Natvig D.O."/>
            <person name="Lindquist E."/>
            <person name="Schmutz J."/>
            <person name="Lucas S."/>
            <person name="Harris P."/>
            <person name="Powlowski J."/>
            <person name="Bellemare A."/>
            <person name="Taylor D."/>
            <person name="Butler G."/>
            <person name="de Vries R.P."/>
            <person name="Allijn I.E."/>
            <person name="van den Brink J."/>
            <person name="Ushinsky S."/>
            <person name="Storms R."/>
            <person name="Powell A.J."/>
            <person name="Paulsen I.T."/>
            <person name="Elbourne L.D.H."/>
            <person name="Baker S.E."/>
            <person name="Magnuson J."/>
            <person name="LaBoissiere S."/>
            <person name="Clutterbuck A.J."/>
            <person name="Martinez D."/>
            <person name="Wogulis M."/>
            <person name="de Leon A.L."/>
            <person name="Rey M.W."/>
            <person name="Tsang A."/>
        </authorList>
    </citation>
    <scope>NUCLEOTIDE SEQUENCE [LARGE SCALE GENOMIC DNA]</scope>
    <source>
        <strain evidence="2">ATCC 42464 / BCRC 31852 / DSM 1799</strain>
    </source>
</reference>
<dbReference type="OMA" id="HVCLTHE"/>
<accession>G2QKH9</accession>
<dbReference type="OrthoDB" id="3649348at2759"/>